<dbReference type="InParanoid" id="W4KGA4"/>
<evidence type="ECO:0000313" key="2">
    <source>
        <dbReference type="Proteomes" id="UP000030671"/>
    </source>
</evidence>
<dbReference type="RefSeq" id="XP_009544513.1">
    <property type="nucleotide sequence ID" value="XM_009546218.1"/>
</dbReference>
<keyword evidence="2" id="KW-1185">Reference proteome</keyword>
<gene>
    <name evidence="1" type="ORF">HETIRDRAFT_408733</name>
</gene>
<evidence type="ECO:0000313" key="1">
    <source>
        <dbReference type="EMBL" id="ETW84888.1"/>
    </source>
</evidence>
<organism evidence="1 2">
    <name type="scientific">Heterobasidion irregulare (strain TC 32-1)</name>
    <dbReference type="NCBI Taxonomy" id="747525"/>
    <lineage>
        <taxon>Eukaryota</taxon>
        <taxon>Fungi</taxon>
        <taxon>Dikarya</taxon>
        <taxon>Basidiomycota</taxon>
        <taxon>Agaricomycotina</taxon>
        <taxon>Agaricomycetes</taxon>
        <taxon>Russulales</taxon>
        <taxon>Bondarzewiaceae</taxon>
        <taxon>Heterobasidion</taxon>
        <taxon>Heterobasidion annosum species complex</taxon>
    </lineage>
</organism>
<protein>
    <submittedName>
        <fullName evidence="1">Uncharacterized protein</fullName>
    </submittedName>
</protein>
<reference evidence="1 2" key="1">
    <citation type="journal article" date="2012" name="New Phytol.">
        <title>Insight into trade-off between wood decay and parasitism from the genome of a fungal forest pathogen.</title>
        <authorList>
            <person name="Olson A."/>
            <person name="Aerts A."/>
            <person name="Asiegbu F."/>
            <person name="Belbahri L."/>
            <person name="Bouzid O."/>
            <person name="Broberg A."/>
            <person name="Canback B."/>
            <person name="Coutinho P.M."/>
            <person name="Cullen D."/>
            <person name="Dalman K."/>
            <person name="Deflorio G."/>
            <person name="van Diepen L.T."/>
            <person name="Dunand C."/>
            <person name="Duplessis S."/>
            <person name="Durling M."/>
            <person name="Gonthier P."/>
            <person name="Grimwood J."/>
            <person name="Fossdal C.G."/>
            <person name="Hansson D."/>
            <person name="Henrissat B."/>
            <person name="Hietala A."/>
            <person name="Himmelstrand K."/>
            <person name="Hoffmeister D."/>
            <person name="Hogberg N."/>
            <person name="James T.Y."/>
            <person name="Karlsson M."/>
            <person name="Kohler A."/>
            <person name="Kues U."/>
            <person name="Lee Y.H."/>
            <person name="Lin Y.C."/>
            <person name="Lind M."/>
            <person name="Lindquist E."/>
            <person name="Lombard V."/>
            <person name="Lucas S."/>
            <person name="Lunden K."/>
            <person name="Morin E."/>
            <person name="Murat C."/>
            <person name="Park J."/>
            <person name="Raffaello T."/>
            <person name="Rouze P."/>
            <person name="Salamov A."/>
            <person name="Schmutz J."/>
            <person name="Solheim H."/>
            <person name="Stahlberg J."/>
            <person name="Velez H."/>
            <person name="de Vries R.P."/>
            <person name="Wiebenga A."/>
            <person name="Woodward S."/>
            <person name="Yakovlev I."/>
            <person name="Garbelotto M."/>
            <person name="Martin F."/>
            <person name="Grigoriev I.V."/>
            <person name="Stenlid J."/>
        </authorList>
    </citation>
    <scope>NUCLEOTIDE SEQUENCE [LARGE SCALE GENOMIC DNA]</scope>
    <source>
        <strain evidence="1 2">TC 32-1</strain>
    </source>
</reference>
<sequence length="75" mass="8272">MPTFVVLFETRGARGVVDEFDSPSNTEGAERCRAAEDILEVVPVTLVAVNYFFGKPLVVFMGSVEVIRCTDCQIE</sequence>
<dbReference type="AlphaFoldDB" id="W4KGA4"/>
<accession>W4KGA4</accession>
<dbReference type="KEGG" id="hir:HETIRDRAFT_408733"/>
<dbReference type="Proteomes" id="UP000030671">
    <property type="component" value="Unassembled WGS sequence"/>
</dbReference>
<dbReference type="GeneID" id="20672707"/>
<dbReference type="HOGENOM" id="CLU_2671355_0_0_1"/>
<proteinExistence type="predicted"/>
<name>W4KGA4_HETIT</name>
<dbReference type="EMBL" id="KI925456">
    <property type="protein sequence ID" value="ETW84888.1"/>
    <property type="molecule type" value="Genomic_DNA"/>
</dbReference>